<reference evidence="1" key="1">
    <citation type="submission" date="2023-03" db="EMBL/GenBank/DDBJ databases">
        <title>Massive genome expansion in bonnet fungi (Mycena s.s.) driven by repeated elements and novel gene families across ecological guilds.</title>
        <authorList>
            <consortium name="Lawrence Berkeley National Laboratory"/>
            <person name="Harder C.B."/>
            <person name="Miyauchi S."/>
            <person name="Viragh M."/>
            <person name="Kuo A."/>
            <person name="Thoen E."/>
            <person name="Andreopoulos B."/>
            <person name="Lu D."/>
            <person name="Skrede I."/>
            <person name="Drula E."/>
            <person name="Henrissat B."/>
            <person name="Morin E."/>
            <person name="Kohler A."/>
            <person name="Barry K."/>
            <person name="LaButti K."/>
            <person name="Morin E."/>
            <person name="Salamov A."/>
            <person name="Lipzen A."/>
            <person name="Mereny Z."/>
            <person name="Hegedus B."/>
            <person name="Baldrian P."/>
            <person name="Stursova M."/>
            <person name="Weitz H."/>
            <person name="Taylor A."/>
            <person name="Grigoriev I.V."/>
            <person name="Nagy L.G."/>
            <person name="Martin F."/>
            <person name="Kauserud H."/>
        </authorList>
    </citation>
    <scope>NUCLEOTIDE SEQUENCE</scope>
    <source>
        <strain evidence="1">CBHHK200</strain>
    </source>
</reference>
<keyword evidence="2" id="KW-1185">Reference proteome</keyword>
<gene>
    <name evidence="1" type="ORF">C8F04DRAFT_1196047</name>
</gene>
<accession>A0AAD6S4G8</accession>
<sequence>MRLAVTTFNVILATVDSINLHFTILLSRRLNNPRYSNLNQVELKYHHTDLLKLRINFQITTNPNHGAVCYGKVPGSQRRSFRACSVLDILPKQGPPPGSRVLVVG</sequence>
<dbReference type="AlphaFoldDB" id="A0AAD6S4G8"/>
<dbReference type="EMBL" id="JARJCM010000247">
    <property type="protein sequence ID" value="KAJ7020923.1"/>
    <property type="molecule type" value="Genomic_DNA"/>
</dbReference>
<evidence type="ECO:0000313" key="2">
    <source>
        <dbReference type="Proteomes" id="UP001218188"/>
    </source>
</evidence>
<comment type="caution">
    <text evidence="1">The sequence shown here is derived from an EMBL/GenBank/DDBJ whole genome shotgun (WGS) entry which is preliminary data.</text>
</comment>
<protein>
    <submittedName>
        <fullName evidence="1">Uncharacterized protein</fullName>
    </submittedName>
</protein>
<organism evidence="1 2">
    <name type="scientific">Mycena alexandri</name>
    <dbReference type="NCBI Taxonomy" id="1745969"/>
    <lineage>
        <taxon>Eukaryota</taxon>
        <taxon>Fungi</taxon>
        <taxon>Dikarya</taxon>
        <taxon>Basidiomycota</taxon>
        <taxon>Agaricomycotina</taxon>
        <taxon>Agaricomycetes</taxon>
        <taxon>Agaricomycetidae</taxon>
        <taxon>Agaricales</taxon>
        <taxon>Marasmiineae</taxon>
        <taxon>Mycenaceae</taxon>
        <taxon>Mycena</taxon>
    </lineage>
</organism>
<dbReference type="Proteomes" id="UP001218188">
    <property type="component" value="Unassembled WGS sequence"/>
</dbReference>
<name>A0AAD6S4G8_9AGAR</name>
<proteinExistence type="predicted"/>
<evidence type="ECO:0000313" key="1">
    <source>
        <dbReference type="EMBL" id="KAJ7020923.1"/>
    </source>
</evidence>